<name>A0A2U3Q1U5_9BRAD</name>
<reference evidence="1 2" key="1">
    <citation type="submission" date="2018-03" db="EMBL/GenBank/DDBJ databases">
        <authorList>
            <person name="Gully D."/>
        </authorList>
    </citation>
    <scope>NUCLEOTIDE SEQUENCE [LARGE SCALE GENOMIC DNA]</scope>
    <source>
        <strain evidence="1">ORS3257</strain>
    </source>
</reference>
<accession>A0A2U3Q1U5</accession>
<gene>
    <name evidence="1" type="ORF">BRAD3257_4391</name>
</gene>
<dbReference type="KEGG" id="bvz:BRAD3257_4391"/>
<evidence type="ECO:0000313" key="2">
    <source>
        <dbReference type="Proteomes" id="UP000246085"/>
    </source>
</evidence>
<protein>
    <recommendedName>
        <fullName evidence="3">C2H2-type domain-containing protein</fullName>
    </recommendedName>
</protein>
<organism evidence="1 2">
    <name type="scientific">Bradyrhizobium vignae</name>
    <dbReference type="NCBI Taxonomy" id="1549949"/>
    <lineage>
        <taxon>Bacteria</taxon>
        <taxon>Pseudomonadati</taxon>
        <taxon>Pseudomonadota</taxon>
        <taxon>Alphaproteobacteria</taxon>
        <taxon>Hyphomicrobiales</taxon>
        <taxon>Nitrobacteraceae</taxon>
        <taxon>Bradyrhizobium</taxon>
    </lineage>
</organism>
<sequence length="121" mass="13882">MDGRRMASPPTRAWLMPINRISPRQFTLLQTLLTTVDRDHRNTFWAMANSIWTIEQFTCAGCGMNYTATREEHSEAHTGSFKCGICSGVVHAWSGKHHFFGWQAVKTRPPVFGRRWAGVEW</sequence>
<evidence type="ECO:0008006" key="3">
    <source>
        <dbReference type="Google" id="ProtNLM"/>
    </source>
</evidence>
<dbReference type="Proteomes" id="UP000246085">
    <property type="component" value="Chromosome BRAD3257"/>
</dbReference>
<dbReference type="AlphaFoldDB" id="A0A2U3Q1U5"/>
<dbReference type="EMBL" id="LS398110">
    <property type="protein sequence ID" value="SPP95384.1"/>
    <property type="molecule type" value="Genomic_DNA"/>
</dbReference>
<proteinExistence type="predicted"/>
<evidence type="ECO:0000313" key="1">
    <source>
        <dbReference type="EMBL" id="SPP95384.1"/>
    </source>
</evidence>